<dbReference type="Gene3D" id="3.40.50.2000">
    <property type="entry name" value="Glycogen Phosphorylase B"/>
    <property type="match status" value="2"/>
</dbReference>
<dbReference type="InterPro" id="IPR001296">
    <property type="entry name" value="Glyco_trans_1"/>
</dbReference>
<evidence type="ECO:0000313" key="4">
    <source>
        <dbReference type="Proteomes" id="UP000237682"/>
    </source>
</evidence>
<accession>A0A2S9QE36</accession>
<gene>
    <name evidence="3" type="primary">tviE</name>
    <name evidence="3" type="synonym">vipC</name>
    <name evidence="3" type="ORF">C5L14_13510</name>
</gene>
<dbReference type="Proteomes" id="UP000237682">
    <property type="component" value="Unassembled WGS sequence"/>
</dbReference>
<organism evidence="3 4">
    <name type="scientific">Labrys okinawensis</name>
    <dbReference type="NCBI Taxonomy" id="346911"/>
    <lineage>
        <taxon>Bacteria</taxon>
        <taxon>Pseudomonadati</taxon>
        <taxon>Pseudomonadota</taxon>
        <taxon>Alphaproteobacteria</taxon>
        <taxon>Hyphomicrobiales</taxon>
        <taxon>Xanthobacteraceae</taxon>
        <taxon>Labrys</taxon>
    </lineage>
</organism>
<dbReference type="CDD" id="cd03811">
    <property type="entry name" value="GT4_GT28_WabH-like"/>
    <property type="match status" value="1"/>
</dbReference>
<dbReference type="Pfam" id="PF00534">
    <property type="entry name" value="Glycos_transf_1"/>
    <property type="match status" value="1"/>
</dbReference>
<name>A0A2S9QE36_9HYPH</name>
<dbReference type="InterPro" id="IPR028098">
    <property type="entry name" value="Glyco_trans_4-like_N"/>
</dbReference>
<dbReference type="SUPFAM" id="SSF48452">
    <property type="entry name" value="TPR-like"/>
    <property type="match status" value="1"/>
</dbReference>
<evidence type="ECO:0000259" key="1">
    <source>
        <dbReference type="Pfam" id="PF00534"/>
    </source>
</evidence>
<keyword evidence="4" id="KW-1185">Reference proteome</keyword>
<dbReference type="InterPro" id="IPR011990">
    <property type="entry name" value="TPR-like_helical_dom_sf"/>
</dbReference>
<dbReference type="EMBL" id="PUEJ01000004">
    <property type="protein sequence ID" value="PRH87607.1"/>
    <property type="molecule type" value="Genomic_DNA"/>
</dbReference>
<feature type="domain" description="Glycosyltransferase subfamily 4-like N-terminal" evidence="2">
    <location>
        <begin position="379"/>
        <end position="518"/>
    </location>
</feature>
<evidence type="ECO:0000313" key="3">
    <source>
        <dbReference type="EMBL" id="PRH87607.1"/>
    </source>
</evidence>
<dbReference type="Pfam" id="PF13439">
    <property type="entry name" value="Glyco_transf_4"/>
    <property type="match status" value="1"/>
</dbReference>
<comment type="caution">
    <text evidence="3">The sequence shown here is derived from an EMBL/GenBank/DDBJ whole genome shotgun (WGS) entry which is preliminary data.</text>
</comment>
<dbReference type="PANTHER" id="PTHR12526">
    <property type="entry name" value="GLYCOSYLTRANSFERASE"/>
    <property type="match status" value="1"/>
</dbReference>
<dbReference type="Gene3D" id="1.25.40.10">
    <property type="entry name" value="Tetratricopeptide repeat domain"/>
    <property type="match status" value="1"/>
</dbReference>
<dbReference type="SUPFAM" id="SSF53756">
    <property type="entry name" value="UDP-Glycosyltransferase/glycogen phosphorylase"/>
    <property type="match status" value="1"/>
</dbReference>
<dbReference type="PANTHER" id="PTHR12526:SF630">
    <property type="entry name" value="GLYCOSYLTRANSFERASE"/>
    <property type="match status" value="1"/>
</dbReference>
<feature type="domain" description="Glycosyl transferase family 1" evidence="1">
    <location>
        <begin position="543"/>
        <end position="698"/>
    </location>
</feature>
<sequence length="720" mass="79096">MAPAVLRGRAGRTAPQGPGGFLVMMAFRTQSAVQPVDDAGASDAAPTPHEISARDIVSAAVAEGLRAGNGAQRVTTAEVNQARDISGAMRRLPELPEALDKLLPYVVKHPREERFQALVARALERVQDPRALLVWRGIDERFPTSREAFFRVLRWTIRIDGVDAGRTLHAERFPEEPEDPSQLLIYGRGLIELKDFDGAEAAFGQLVEMDNTPESVLVALGRLYVSLGQPMRAREIIEFARDKFGETKHIAQTQARIEQDLRSLSELVPDHADSDDHLPNLVIERVFEMAIAQREATTDFEPRRFVGPVVLINGSLGSGGAERQFTNTALGLNRAIHSANPIAGADIMGPIHVVCSSLHSRAGADFFVPQFVEAGLPIHEYSLFAEYGGRPRYSRVKDLIGFLDHLPTQMRTGVVRLTDALKYISPDIVHIWQDGSVLATGLAALLAGVPRILLGVRTLPPEDRFERNKPEYEAVYRSLLSARGVAIVANSQAAGERYEAWLKLPRGSVRIIPNGLDPLSTATDEKTLALTRKLESFDVKAGFTIGSVMRFDDNKRPLLWLETAASLAARVPDARFILVGDGPLLGKATAYAEELGIADRVLFTGRSPRVGHWLSHMDVFLLLSRHEGLPNVLIEAQFSGVPVVTTPAGGAAETLMPKVSGTVLPSIDNLEPDAIASEVLAWRRDHQERAELAANVAQWSRERFSMRRMLELTVDAYLDR</sequence>
<protein>
    <submittedName>
        <fullName evidence="3">Vi polysaccharide biosynthesis protein TviE</fullName>
    </submittedName>
</protein>
<proteinExistence type="predicted"/>
<evidence type="ECO:0000259" key="2">
    <source>
        <dbReference type="Pfam" id="PF13439"/>
    </source>
</evidence>
<dbReference type="AlphaFoldDB" id="A0A2S9QE36"/>
<reference evidence="3 4" key="1">
    <citation type="submission" date="2018-02" db="EMBL/GenBank/DDBJ databases">
        <title>Whole genome sequencing of endophytic bacterium.</title>
        <authorList>
            <person name="Eedara R."/>
            <person name="Podile A.R."/>
        </authorList>
    </citation>
    <scope>NUCLEOTIDE SEQUENCE [LARGE SCALE GENOMIC DNA]</scope>
    <source>
        <strain evidence="3 4">RP1T</strain>
    </source>
</reference>
<dbReference type="GO" id="GO:0016757">
    <property type="term" value="F:glycosyltransferase activity"/>
    <property type="evidence" value="ECO:0007669"/>
    <property type="project" value="InterPro"/>
</dbReference>